<organism evidence="2 3">
    <name type="scientific">Entamoeba invadens IP1</name>
    <dbReference type="NCBI Taxonomy" id="370355"/>
    <lineage>
        <taxon>Eukaryota</taxon>
        <taxon>Amoebozoa</taxon>
        <taxon>Evosea</taxon>
        <taxon>Archamoebae</taxon>
        <taxon>Mastigamoebida</taxon>
        <taxon>Entamoebidae</taxon>
        <taxon>Entamoeba</taxon>
    </lineage>
</organism>
<dbReference type="Proteomes" id="UP000014680">
    <property type="component" value="Unassembled WGS sequence"/>
</dbReference>
<dbReference type="Pfam" id="PF00686">
    <property type="entry name" value="CBM_20"/>
    <property type="match status" value="1"/>
</dbReference>
<dbReference type="KEGG" id="eiv:EIN_170650"/>
<dbReference type="InterPro" id="IPR002044">
    <property type="entry name" value="CBM20"/>
</dbReference>
<dbReference type="PROSITE" id="PS51166">
    <property type="entry name" value="CBM20"/>
    <property type="match status" value="1"/>
</dbReference>
<dbReference type="PANTHER" id="PTHR15048">
    <property type="entry name" value="STARCH-BINDING DOMAIN-CONTAINING PROTEIN 1"/>
    <property type="match status" value="1"/>
</dbReference>
<dbReference type="VEuPathDB" id="AmoebaDB:EIN_170650"/>
<dbReference type="EMBL" id="KB207112">
    <property type="protein sequence ID" value="ELP84540.1"/>
    <property type="molecule type" value="Genomic_DNA"/>
</dbReference>
<keyword evidence="3" id="KW-1185">Reference proteome</keyword>
<dbReference type="OrthoDB" id="550577at2759"/>
<sequence length="131" mass="15197">MTKFQFNINYKTTLGCKVAVVGSCKELGEWQHGILMTWTSGNNWRCEVEITNVPFEYKYQITDERGNVFVWEATQNRLVQTTGLIDQSQPKIASIAVSDVWEQPSNTHFELKKKENPIGLRRANSKEWDRN</sequence>
<protein>
    <recommendedName>
        <fullName evidence="1">CBM20 domain-containing protein</fullName>
    </recommendedName>
</protein>
<dbReference type="CDD" id="cd05467">
    <property type="entry name" value="CBM20"/>
    <property type="match status" value="1"/>
</dbReference>
<dbReference type="GO" id="GO:0016020">
    <property type="term" value="C:membrane"/>
    <property type="evidence" value="ECO:0007669"/>
    <property type="project" value="TreeGrafter"/>
</dbReference>
<proteinExistence type="predicted"/>
<dbReference type="Gene3D" id="2.60.40.10">
    <property type="entry name" value="Immunoglobulins"/>
    <property type="match status" value="1"/>
</dbReference>
<dbReference type="GeneID" id="14883725"/>
<feature type="domain" description="CBM20" evidence="1">
    <location>
        <begin position="1"/>
        <end position="103"/>
    </location>
</feature>
<dbReference type="SUPFAM" id="SSF49452">
    <property type="entry name" value="Starch-binding domain-like"/>
    <property type="match status" value="1"/>
</dbReference>
<dbReference type="AlphaFoldDB" id="A0A0A1TYB9"/>
<dbReference type="InterPro" id="IPR013784">
    <property type="entry name" value="Carb-bd-like_fold"/>
</dbReference>
<name>A0A0A1TYB9_ENTIV</name>
<dbReference type="RefSeq" id="XP_004183886.1">
    <property type="nucleotide sequence ID" value="XM_004183838.1"/>
</dbReference>
<evidence type="ECO:0000259" key="1">
    <source>
        <dbReference type="PROSITE" id="PS51166"/>
    </source>
</evidence>
<evidence type="ECO:0000313" key="2">
    <source>
        <dbReference type="EMBL" id="ELP84540.1"/>
    </source>
</evidence>
<gene>
    <name evidence="2" type="ORF">EIN_170650</name>
</gene>
<dbReference type="InterPro" id="IPR013783">
    <property type="entry name" value="Ig-like_fold"/>
</dbReference>
<reference evidence="2 3" key="1">
    <citation type="submission" date="2012-10" db="EMBL/GenBank/DDBJ databases">
        <authorList>
            <person name="Zafar N."/>
            <person name="Inman J."/>
            <person name="Hall N."/>
            <person name="Lorenzi H."/>
            <person name="Caler E."/>
        </authorList>
    </citation>
    <scope>NUCLEOTIDE SEQUENCE [LARGE SCALE GENOMIC DNA]</scope>
    <source>
        <strain evidence="2 3">IP1</strain>
    </source>
</reference>
<evidence type="ECO:0000313" key="3">
    <source>
        <dbReference type="Proteomes" id="UP000014680"/>
    </source>
</evidence>
<accession>A0A0A1TYB9</accession>
<dbReference type="SMART" id="SM01065">
    <property type="entry name" value="CBM_2"/>
    <property type="match status" value="1"/>
</dbReference>
<dbReference type="PANTHER" id="PTHR15048:SF0">
    <property type="entry name" value="STARCH-BINDING DOMAIN-CONTAINING PROTEIN 1"/>
    <property type="match status" value="1"/>
</dbReference>
<dbReference type="GO" id="GO:2001070">
    <property type="term" value="F:starch binding"/>
    <property type="evidence" value="ECO:0007669"/>
    <property type="project" value="InterPro"/>
</dbReference>